<feature type="compositionally biased region" description="Basic and acidic residues" evidence="3">
    <location>
        <begin position="857"/>
        <end position="875"/>
    </location>
</feature>
<keyword evidence="2" id="KW-0175">Coiled coil</keyword>
<feature type="coiled-coil region" evidence="2">
    <location>
        <begin position="883"/>
        <end position="947"/>
    </location>
</feature>
<dbReference type="RefSeq" id="XP_031567518.1">
    <property type="nucleotide sequence ID" value="XM_031711658.1"/>
</dbReference>
<organism evidence="6 7">
    <name type="scientific">Actinia tenebrosa</name>
    <name type="common">Australian red waratah sea anemone</name>
    <dbReference type="NCBI Taxonomy" id="6105"/>
    <lineage>
        <taxon>Eukaryota</taxon>
        <taxon>Metazoa</taxon>
        <taxon>Cnidaria</taxon>
        <taxon>Anthozoa</taxon>
        <taxon>Hexacorallia</taxon>
        <taxon>Actiniaria</taxon>
        <taxon>Actiniidae</taxon>
        <taxon>Actinia</taxon>
    </lineage>
</organism>
<feature type="compositionally biased region" description="Polar residues" evidence="3">
    <location>
        <begin position="419"/>
        <end position="438"/>
    </location>
</feature>
<feature type="compositionally biased region" description="Basic and acidic residues" evidence="3">
    <location>
        <begin position="1242"/>
        <end position="1292"/>
    </location>
</feature>
<evidence type="ECO:0000256" key="2">
    <source>
        <dbReference type="SAM" id="Coils"/>
    </source>
</evidence>
<dbReference type="InterPro" id="IPR002048">
    <property type="entry name" value="EF_hand_dom"/>
</dbReference>
<dbReference type="OrthoDB" id="524326at2759"/>
<feature type="compositionally biased region" description="Basic and acidic residues" evidence="3">
    <location>
        <begin position="678"/>
        <end position="709"/>
    </location>
</feature>
<feature type="compositionally biased region" description="Basic and acidic residues" evidence="3">
    <location>
        <begin position="757"/>
        <end position="796"/>
    </location>
</feature>
<feature type="domain" description="EF-hand" evidence="5">
    <location>
        <begin position="45"/>
        <end position="80"/>
    </location>
</feature>
<feature type="region of interest" description="Disordered" evidence="3">
    <location>
        <begin position="542"/>
        <end position="561"/>
    </location>
</feature>
<dbReference type="GO" id="GO:0097708">
    <property type="term" value="C:intracellular vesicle"/>
    <property type="evidence" value="ECO:0007669"/>
    <property type="project" value="TreeGrafter"/>
</dbReference>
<feature type="domain" description="EH" evidence="4">
    <location>
        <begin position="13"/>
        <end position="96"/>
    </location>
</feature>
<name>A0A6P8IMA5_ACTTE</name>
<protein>
    <submittedName>
        <fullName evidence="7">Trichohyalin-like isoform X1</fullName>
    </submittedName>
</protein>
<dbReference type="KEGG" id="aten:116302381"/>
<feature type="coiled-coil region" evidence="2">
    <location>
        <begin position="249"/>
        <end position="276"/>
    </location>
</feature>
<dbReference type="PROSITE" id="PS00018">
    <property type="entry name" value="EF_HAND_1"/>
    <property type="match status" value="1"/>
</dbReference>
<feature type="domain" description="EF-hand" evidence="5">
    <location>
        <begin position="144"/>
        <end position="179"/>
    </location>
</feature>
<dbReference type="CDD" id="cd00052">
    <property type="entry name" value="EH"/>
    <property type="match status" value="2"/>
</dbReference>
<dbReference type="PROSITE" id="PS50222">
    <property type="entry name" value="EF_HAND_2"/>
    <property type="match status" value="2"/>
</dbReference>
<evidence type="ECO:0000313" key="6">
    <source>
        <dbReference type="Proteomes" id="UP000515163"/>
    </source>
</evidence>
<proteinExistence type="predicted"/>
<accession>A0A6P8IMA5</accession>
<feature type="compositionally biased region" description="Basic and acidic residues" evidence="3">
    <location>
        <begin position="1174"/>
        <end position="1190"/>
    </location>
</feature>
<feature type="compositionally biased region" description="Basic and acidic residues" evidence="3">
    <location>
        <begin position="1088"/>
        <end position="1098"/>
    </location>
</feature>
<feature type="region of interest" description="Disordered" evidence="3">
    <location>
        <begin position="611"/>
        <end position="875"/>
    </location>
</feature>
<dbReference type="InParanoid" id="A0A6P8IMA5"/>
<dbReference type="SMART" id="SM00054">
    <property type="entry name" value="EFh"/>
    <property type="match status" value="2"/>
</dbReference>
<evidence type="ECO:0000256" key="1">
    <source>
        <dbReference type="ARBA" id="ARBA00022837"/>
    </source>
</evidence>
<dbReference type="GeneID" id="116302381"/>
<dbReference type="Gene3D" id="1.10.238.10">
    <property type="entry name" value="EF-hand"/>
    <property type="match status" value="2"/>
</dbReference>
<evidence type="ECO:0000313" key="7">
    <source>
        <dbReference type="RefSeq" id="XP_031567518.1"/>
    </source>
</evidence>
<feature type="region of interest" description="Disordered" evidence="3">
    <location>
        <begin position="973"/>
        <end position="1311"/>
    </location>
</feature>
<dbReference type="GO" id="GO:0005737">
    <property type="term" value="C:cytoplasm"/>
    <property type="evidence" value="ECO:0007669"/>
    <property type="project" value="TreeGrafter"/>
</dbReference>
<feature type="compositionally biased region" description="Polar residues" evidence="3">
    <location>
        <begin position="800"/>
        <end position="815"/>
    </location>
</feature>
<dbReference type="SUPFAM" id="SSF47473">
    <property type="entry name" value="EF-hand"/>
    <property type="match status" value="2"/>
</dbReference>
<dbReference type="InterPro" id="IPR011992">
    <property type="entry name" value="EF-hand-dom_pair"/>
</dbReference>
<evidence type="ECO:0000256" key="3">
    <source>
        <dbReference type="SAM" id="MobiDB-lite"/>
    </source>
</evidence>
<gene>
    <name evidence="7" type="primary">LOC116302381</name>
</gene>
<feature type="compositionally biased region" description="Polar residues" evidence="3">
    <location>
        <begin position="1061"/>
        <end position="1087"/>
    </location>
</feature>
<dbReference type="Proteomes" id="UP000515163">
    <property type="component" value="Unplaced"/>
</dbReference>
<dbReference type="GO" id="GO:0005509">
    <property type="term" value="F:calcium ion binding"/>
    <property type="evidence" value="ECO:0007669"/>
    <property type="project" value="InterPro"/>
</dbReference>
<evidence type="ECO:0000259" key="5">
    <source>
        <dbReference type="PROSITE" id="PS50222"/>
    </source>
</evidence>
<dbReference type="InterPro" id="IPR018247">
    <property type="entry name" value="EF_Hand_1_Ca_BS"/>
</dbReference>
<dbReference type="GO" id="GO:0150007">
    <property type="term" value="P:clathrin-dependent synaptic vesicle endocytosis"/>
    <property type="evidence" value="ECO:0007669"/>
    <property type="project" value="TreeGrafter"/>
</dbReference>
<dbReference type="PANTHER" id="PTHR11216:SF170">
    <property type="entry name" value="DYNAMIN ASSOCIATED PROTEIN 160, ISOFORM D"/>
    <property type="match status" value="1"/>
</dbReference>
<dbReference type="GO" id="GO:0042734">
    <property type="term" value="C:presynaptic membrane"/>
    <property type="evidence" value="ECO:0007669"/>
    <property type="project" value="TreeGrafter"/>
</dbReference>
<evidence type="ECO:0000259" key="4">
    <source>
        <dbReference type="PROSITE" id="PS50031"/>
    </source>
</evidence>
<feature type="domain" description="EH" evidence="4">
    <location>
        <begin position="111"/>
        <end position="206"/>
    </location>
</feature>
<feature type="compositionally biased region" description="Polar residues" evidence="3">
    <location>
        <begin position="1039"/>
        <end position="1048"/>
    </location>
</feature>
<dbReference type="SMART" id="SM00027">
    <property type="entry name" value="EH"/>
    <property type="match status" value="2"/>
</dbReference>
<feature type="compositionally biased region" description="Basic and acidic residues" evidence="3">
    <location>
        <begin position="1221"/>
        <end position="1231"/>
    </location>
</feature>
<reference evidence="7" key="1">
    <citation type="submission" date="2025-08" db="UniProtKB">
        <authorList>
            <consortium name="RefSeq"/>
        </authorList>
    </citation>
    <scope>IDENTIFICATION</scope>
    <source>
        <tissue evidence="7">Tentacle</tissue>
    </source>
</reference>
<dbReference type="InterPro" id="IPR000261">
    <property type="entry name" value="EH_dom"/>
</dbReference>
<feature type="region of interest" description="Disordered" evidence="3">
    <location>
        <begin position="329"/>
        <end position="438"/>
    </location>
</feature>
<dbReference type="PROSITE" id="PS50031">
    <property type="entry name" value="EH"/>
    <property type="match status" value="2"/>
</dbReference>
<feature type="compositionally biased region" description="Polar residues" evidence="3">
    <location>
        <begin position="347"/>
        <end position="366"/>
    </location>
</feature>
<sequence length="1311" mass="152201">MDTDLKWVITEEERTRHDALFYSQNPKKGYLSGEQARSLFIRSRLPLSELSKIWKLADISRDNLLDVSEFATAMHLIQLRLRGSELPEKLPTSLTPVRATLTVVPPMSTEEWNAYYKTFVWKDANASGFLDTETACGIMMLSNLESSTLSKIWNLSDIDRDAKLSLEEFAIAFHLLRYCKKGNELEGSIDVKAMLPNEALKDDGEAKKKRHAEVQSERRQLLTLKQKLCSEIAGGLDDATVNEKIRPELNKIEDRLSVLEKEETELRRSLLNLKDRSKKENFKPFDKSFLLKKRLSGEDLFKGRDKKLSTDKDSVLFERLWTSNGTNLENTVPIKESENGPTVPEITLNNNYSETQPSDISFTEVTRPSRITEKSVPKIVNGVADSEDSKTPLSSDSSRLSKDSKQSNSRTRSTEKASEQASISKASQNKDNLDDSFSSALDTKRKVVEEKVKESLAKPRKGVERDESFSWARIEKRPVITKRVKEEVEFPDKEYQKKKNSYKGKSPVQEEVSVCSAEKAESVADQNINKLFEQMSAEMENGDVNGIEHGGSGPGKSGYKLPVGRVLSHEEEKELIESGALRKAERQVPSSKNRTQEELLPIYLEEKRAIEEERRKKREIEEEKRRQAREELKRQEEERSRELMERKYAMQEARGKLEKHISQSDKDEYHTTDAGYLIERELEEQRRREEEVQRRIEEARKDETTLSKDKHQKPHAKQVYIETGKAANNKPHPVVVRPKTDPKHHHHRKSWVELEIEEQKRKDDEMRREIEQRNSELTRLTKDQKPLHAIEKEIEITGRSIKSTTTHRTVESQPPSALEVRRGAPDKDVSRPVTNAQRPAHLPDRNVAGPRVLGSVRADKIPMDSVDGKMTAEDKEIQRKIQEEEERRRLKQIEQIQQESRKREAEELMRLREIREEELRKKREIALKEAEKRKLEEQHRAAEAQRIADSRRLTFQAQKVRLEERVITAMKETQVQSEVVLRNKTPGTRKDDQEVPSSESEDTEKRERRKSVRDTKALFEHSAPNQEESKVVLRKKRQSLNLENSGGQQKPGRKDRASFYSDATSTQEFQTQIQRERATSSQEFQTQTHRDKEFKIIAKNEAPTRLNLGNISEKRQQFESQRQQNSVERHQTTSKEKPRPSESKSPPPPLDQEDAGAPHPMTDSFFPSISSNRIKQEMEELRQREQEIHVRRQAMVRAPSSDKEMVTKKTNPAPPASSDLVVRRKESEQKTAPKKQQNYRKSFIEIEKEKEREREEELQREREAISKEVEEQKKKKEEEAKAKRIMEEEKERKKNKPNAMSSRWDKRGQFK</sequence>
<keyword evidence="1" id="KW-0106">Calcium</keyword>
<feature type="compositionally biased region" description="Basic and acidic residues" evidence="3">
    <location>
        <begin position="611"/>
        <end position="671"/>
    </location>
</feature>
<dbReference type="GO" id="GO:0060090">
    <property type="term" value="F:molecular adaptor activity"/>
    <property type="evidence" value="ECO:0007669"/>
    <property type="project" value="TreeGrafter"/>
</dbReference>
<feature type="compositionally biased region" description="Basic and acidic residues" evidence="3">
    <location>
        <begin position="1127"/>
        <end position="1142"/>
    </location>
</feature>
<keyword evidence="6" id="KW-1185">Reference proteome</keyword>
<feature type="compositionally biased region" description="Basic and acidic residues" evidence="3">
    <location>
        <begin position="819"/>
        <end position="830"/>
    </location>
</feature>
<dbReference type="PANTHER" id="PTHR11216">
    <property type="entry name" value="EH DOMAIN"/>
    <property type="match status" value="1"/>
</dbReference>
<dbReference type="Pfam" id="PF12763">
    <property type="entry name" value="EH"/>
    <property type="match status" value="2"/>
</dbReference>